<dbReference type="InterPro" id="IPR045035">
    <property type="entry name" value="YSL-like"/>
</dbReference>
<protein>
    <submittedName>
        <fullName evidence="7">Uncharacterized protein</fullName>
    </submittedName>
</protein>
<evidence type="ECO:0000256" key="2">
    <source>
        <dbReference type="ARBA" id="ARBA00022448"/>
    </source>
</evidence>
<organism evidence="7 8">
    <name type="scientific">Aphanomyces invadans</name>
    <dbReference type="NCBI Taxonomy" id="157072"/>
    <lineage>
        <taxon>Eukaryota</taxon>
        <taxon>Sar</taxon>
        <taxon>Stramenopiles</taxon>
        <taxon>Oomycota</taxon>
        <taxon>Saprolegniomycetes</taxon>
        <taxon>Saprolegniales</taxon>
        <taxon>Verrucalvaceae</taxon>
        <taxon>Aphanomyces</taxon>
    </lineage>
</organism>
<dbReference type="GO" id="GO:0035673">
    <property type="term" value="F:oligopeptide transmembrane transporter activity"/>
    <property type="evidence" value="ECO:0007669"/>
    <property type="project" value="InterPro"/>
</dbReference>
<dbReference type="PANTHER" id="PTHR31645:SF0">
    <property type="entry name" value="OLIGOPEPTIDE TRANSPORTER YGL114W-RELATED"/>
    <property type="match status" value="1"/>
</dbReference>
<sequence length="95" mass="10372">MLISWSATQRHELAYPQVTVKSLVVGTVIGAFLSVLGMYYGLKIGVVPSLNVLAGVGGFMLTNWFLKMKMFRGYFSVQENVVIQTCAVACYSLAS</sequence>
<dbReference type="EMBL" id="QUSY01003873">
    <property type="protein sequence ID" value="RHY15850.1"/>
    <property type="molecule type" value="Genomic_DNA"/>
</dbReference>
<comment type="caution">
    <text evidence="7">The sequence shown here is derived from an EMBL/GenBank/DDBJ whole genome shotgun (WGS) entry which is preliminary data.</text>
</comment>
<comment type="subcellular location">
    <subcellularLocation>
        <location evidence="1">Membrane</location>
        <topology evidence="1">Multi-pass membrane protein</topology>
    </subcellularLocation>
</comment>
<keyword evidence="8" id="KW-1185">Reference proteome</keyword>
<evidence type="ECO:0000256" key="4">
    <source>
        <dbReference type="ARBA" id="ARBA00022989"/>
    </source>
</evidence>
<dbReference type="InterPro" id="IPR004813">
    <property type="entry name" value="OPT"/>
</dbReference>
<dbReference type="VEuPathDB" id="FungiDB:H310_12141"/>
<feature type="transmembrane region" description="Helical" evidence="6">
    <location>
        <begin position="46"/>
        <end position="66"/>
    </location>
</feature>
<dbReference type="Pfam" id="PF03169">
    <property type="entry name" value="OPT"/>
    <property type="match status" value="1"/>
</dbReference>
<evidence type="ECO:0000313" key="8">
    <source>
        <dbReference type="Proteomes" id="UP000285060"/>
    </source>
</evidence>
<dbReference type="AlphaFoldDB" id="A0A3R6XZJ5"/>
<dbReference type="PANTHER" id="PTHR31645">
    <property type="entry name" value="OLIGOPEPTIDE TRANSPORTER YGL114W-RELATED"/>
    <property type="match status" value="1"/>
</dbReference>
<evidence type="ECO:0000256" key="5">
    <source>
        <dbReference type="ARBA" id="ARBA00023136"/>
    </source>
</evidence>
<dbReference type="Proteomes" id="UP000285060">
    <property type="component" value="Unassembled WGS sequence"/>
</dbReference>
<evidence type="ECO:0000256" key="1">
    <source>
        <dbReference type="ARBA" id="ARBA00004141"/>
    </source>
</evidence>
<accession>A0A3R6XZJ5</accession>
<feature type="transmembrane region" description="Helical" evidence="6">
    <location>
        <begin position="20"/>
        <end position="40"/>
    </location>
</feature>
<name>A0A3R6XZJ5_9STRA</name>
<evidence type="ECO:0000256" key="6">
    <source>
        <dbReference type="SAM" id="Phobius"/>
    </source>
</evidence>
<gene>
    <name evidence="7" type="ORF">DYB32_010710</name>
</gene>
<reference evidence="7 8" key="1">
    <citation type="submission" date="2018-08" db="EMBL/GenBank/DDBJ databases">
        <title>Aphanomyces genome sequencing and annotation.</title>
        <authorList>
            <person name="Minardi D."/>
            <person name="Oidtmann B."/>
            <person name="Van Der Giezen M."/>
            <person name="Studholme D.J."/>
        </authorList>
    </citation>
    <scope>NUCLEOTIDE SEQUENCE [LARGE SCALE GENOMIC DNA]</scope>
    <source>
        <strain evidence="7 8">NJM0002</strain>
    </source>
</reference>
<proteinExistence type="predicted"/>
<evidence type="ECO:0000313" key="7">
    <source>
        <dbReference type="EMBL" id="RHY15850.1"/>
    </source>
</evidence>
<keyword evidence="2" id="KW-0813">Transport</keyword>
<evidence type="ECO:0000256" key="3">
    <source>
        <dbReference type="ARBA" id="ARBA00022692"/>
    </source>
</evidence>
<keyword evidence="4 6" id="KW-1133">Transmembrane helix</keyword>
<keyword evidence="5 6" id="KW-0472">Membrane</keyword>
<keyword evidence="3 6" id="KW-0812">Transmembrane</keyword>
<dbReference type="GO" id="GO:0016020">
    <property type="term" value="C:membrane"/>
    <property type="evidence" value="ECO:0007669"/>
    <property type="project" value="UniProtKB-SubCell"/>
</dbReference>